<dbReference type="InterPro" id="IPR044068">
    <property type="entry name" value="CB"/>
</dbReference>
<evidence type="ECO:0000313" key="7">
    <source>
        <dbReference type="EMBL" id="XCB28874.1"/>
    </source>
</evidence>
<dbReference type="GO" id="GO:0006310">
    <property type="term" value="P:DNA recombination"/>
    <property type="evidence" value="ECO:0007669"/>
    <property type="project" value="UniProtKB-KW"/>
</dbReference>
<organism evidence="7">
    <name type="scientific">Tunturiibacter empetritectus</name>
    <dbReference type="NCBI Taxonomy" id="3069691"/>
    <lineage>
        <taxon>Bacteria</taxon>
        <taxon>Pseudomonadati</taxon>
        <taxon>Acidobacteriota</taxon>
        <taxon>Terriglobia</taxon>
        <taxon>Terriglobales</taxon>
        <taxon>Acidobacteriaceae</taxon>
        <taxon>Tunturiibacter</taxon>
    </lineage>
</organism>
<dbReference type="CDD" id="cd01188">
    <property type="entry name" value="INT_RitA_C_like"/>
    <property type="match status" value="1"/>
</dbReference>
<dbReference type="InterPro" id="IPR013762">
    <property type="entry name" value="Integrase-like_cat_sf"/>
</dbReference>
<dbReference type="InterPro" id="IPR050090">
    <property type="entry name" value="Tyrosine_recombinase_XerCD"/>
</dbReference>
<geneLocation type="plasmid" evidence="7">
    <name>unnamed1</name>
</geneLocation>
<dbReference type="Gene3D" id="1.10.443.10">
    <property type="entry name" value="Intergrase catalytic core"/>
    <property type="match status" value="1"/>
</dbReference>
<feature type="domain" description="Core-binding (CB)" evidence="6">
    <location>
        <begin position="114"/>
        <end position="199"/>
    </location>
</feature>
<dbReference type="PROSITE" id="PS51900">
    <property type="entry name" value="CB"/>
    <property type="match status" value="1"/>
</dbReference>
<dbReference type="InterPro" id="IPR010998">
    <property type="entry name" value="Integrase_recombinase_N"/>
</dbReference>
<dbReference type="EMBL" id="CP132933">
    <property type="protein sequence ID" value="XCB28874.1"/>
    <property type="molecule type" value="Genomic_DNA"/>
</dbReference>
<dbReference type="RefSeq" id="WP_353070533.1">
    <property type="nucleotide sequence ID" value="NZ_CP132933.1"/>
</dbReference>
<name>A0AAU7ZIK6_9BACT</name>
<evidence type="ECO:0000256" key="3">
    <source>
        <dbReference type="ARBA" id="ARBA00023172"/>
    </source>
</evidence>
<dbReference type="InterPro" id="IPR002104">
    <property type="entry name" value="Integrase_catalytic"/>
</dbReference>
<reference evidence="7" key="1">
    <citation type="submission" date="2023-08" db="EMBL/GenBank/DDBJ databases">
        <authorList>
            <person name="Messyasz A."/>
            <person name="Mannisto M.K."/>
            <person name="Kerkhof L.J."/>
            <person name="Haggblom M."/>
        </authorList>
    </citation>
    <scope>NUCLEOTIDE SEQUENCE</scope>
    <source>
        <strain evidence="7">M8UP23</strain>
        <plasmid evidence="7">unnamed1</plasmid>
    </source>
</reference>
<keyword evidence="2 4" id="KW-0238">DNA-binding</keyword>
<dbReference type="Gene3D" id="1.10.150.130">
    <property type="match status" value="1"/>
</dbReference>
<dbReference type="PROSITE" id="PS51898">
    <property type="entry name" value="TYR_RECOMBINASE"/>
    <property type="match status" value="1"/>
</dbReference>
<accession>A0AAU7ZIK6</accession>
<keyword evidence="7" id="KW-0614">Plasmid</keyword>
<evidence type="ECO:0000256" key="1">
    <source>
        <dbReference type="ARBA" id="ARBA00022908"/>
    </source>
</evidence>
<gene>
    <name evidence="7" type="ORF">RBB75_20795</name>
</gene>
<evidence type="ECO:0000256" key="4">
    <source>
        <dbReference type="PROSITE-ProRule" id="PRU01248"/>
    </source>
</evidence>
<dbReference type="PANTHER" id="PTHR30349">
    <property type="entry name" value="PHAGE INTEGRASE-RELATED"/>
    <property type="match status" value="1"/>
</dbReference>
<evidence type="ECO:0000259" key="6">
    <source>
        <dbReference type="PROSITE" id="PS51900"/>
    </source>
</evidence>
<evidence type="ECO:0000259" key="5">
    <source>
        <dbReference type="PROSITE" id="PS51898"/>
    </source>
</evidence>
<dbReference type="GO" id="GO:0015074">
    <property type="term" value="P:DNA integration"/>
    <property type="evidence" value="ECO:0007669"/>
    <property type="project" value="UniProtKB-KW"/>
</dbReference>
<keyword evidence="1" id="KW-0229">DNA integration</keyword>
<sequence>MVETFFTRSCTIHALRQGPLAGHIDLLADHLAADGFSHVHSRIQLRLVGHFNRWLERKGISAEQLDEKLIERYCRWLRRRKHVRAEDVCSLVRLLELLREQRITPRCTTKAVPTARETLLEKYRCYLLDERGLAQGSVRNMLLFVGRFLVEKYPRDHFDFAALKPEHITTFVRRQATELGSVQAKNVVTALRGFFRYLRHRGEIDTDLAGCVPRVPDYSFSTVPKFLPADSVEKILRRTDQSTPRGRRDYAILMLLARLGLRTCEVVRLELEDIEWESGQITIRGKGGRWSKLPLPSDVGEALAVYLQHDRPRCSTRRLFVTQRAPITGISTGCAIVKTVTRALKKAGIVSERKGGYLFRHTLATEMLGRGASLQEIGEVLRHRKADTTRIYAKVDFRALRNLAQPWPGGAR</sequence>
<dbReference type="AlphaFoldDB" id="A0AAU7ZIK6"/>
<keyword evidence="3" id="KW-0233">DNA recombination</keyword>
<dbReference type="GO" id="GO:0003677">
    <property type="term" value="F:DNA binding"/>
    <property type="evidence" value="ECO:0007669"/>
    <property type="project" value="UniProtKB-UniRule"/>
</dbReference>
<evidence type="ECO:0000256" key="2">
    <source>
        <dbReference type="ARBA" id="ARBA00023125"/>
    </source>
</evidence>
<dbReference type="Pfam" id="PF00589">
    <property type="entry name" value="Phage_integrase"/>
    <property type="match status" value="1"/>
</dbReference>
<dbReference type="InterPro" id="IPR011010">
    <property type="entry name" value="DNA_brk_join_enz"/>
</dbReference>
<proteinExistence type="predicted"/>
<reference evidence="7" key="2">
    <citation type="journal article" date="2024" name="Environ. Microbiol.">
        <title>Genome analysis and description of Tunturibacter gen. nov. expands the diversity of Terriglobia in tundra soils.</title>
        <authorList>
            <person name="Messyasz A."/>
            <person name="Mannisto M.K."/>
            <person name="Kerkhof L.J."/>
            <person name="Haggblom M.M."/>
        </authorList>
    </citation>
    <scope>NUCLEOTIDE SEQUENCE</scope>
    <source>
        <strain evidence="7">M8UP23</strain>
    </source>
</reference>
<protein>
    <submittedName>
        <fullName evidence="7">Site-specific integrase</fullName>
    </submittedName>
</protein>
<dbReference type="PANTHER" id="PTHR30349:SF90">
    <property type="entry name" value="TYROSINE RECOMBINASE XERD"/>
    <property type="match status" value="1"/>
</dbReference>
<dbReference type="SUPFAM" id="SSF56349">
    <property type="entry name" value="DNA breaking-rejoining enzymes"/>
    <property type="match status" value="1"/>
</dbReference>
<feature type="domain" description="Tyr recombinase" evidence="5">
    <location>
        <begin position="222"/>
        <end position="405"/>
    </location>
</feature>
<dbReference type="KEGG" id="temp:RBB75_20795"/>